<feature type="domain" description="NIF system FeS cluster assembly NifU C-terminal" evidence="11">
    <location>
        <begin position="208"/>
        <end position="271"/>
    </location>
</feature>
<dbReference type="NCBIfam" id="TIGR02000">
    <property type="entry name" value="NifU_proper"/>
    <property type="match status" value="1"/>
</dbReference>
<feature type="domain" description="NIF system FeS cluster assembly NifU N-terminal" evidence="12">
    <location>
        <begin position="4"/>
        <end position="124"/>
    </location>
</feature>
<dbReference type="PANTHER" id="PTHR10093">
    <property type="entry name" value="IRON-SULFUR CLUSTER ASSEMBLY ENZYME NIFU HOMOLOG"/>
    <property type="match status" value="1"/>
</dbReference>
<evidence type="ECO:0000259" key="12">
    <source>
        <dbReference type="Pfam" id="PF01592"/>
    </source>
</evidence>
<feature type="domain" description="BFD-like [2Fe-2S]-binding" evidence="13">
    <location>
        <begin position="135"/>
        <end position="183"/>
    </location>
</feature>
<dbReference type="AlphaFoldDB" id="A0AAU7Q4A2"/>
<protein>
    <recommendedName>
        <fullName evidence="2 9">Nitrogen fixation protein NifU</fullName>
    </recommendedName>
</protein>
<dbReference type="SUPFAM" id="SSF117916">
    <property type="entry name" value="Fe-S cluster assembly (FSCA) domain-like"/>
    <property type="match status" value="1"/>
</dbReference>
<feature type="binding site" evidence="10">
    <location>
        <position position="106"/>
    </location>
    <ligand>
        <name>Fe cation</name>
        <dbReference type="ChEBI" id="CHEBI:24875"/>
    </ligand>
</feature>
<evidence type="ECO:0000256" key="3">
    <source>
        <dbReference type="ARBA" id="ARBA00022714"/>
    </source>
</evidence>
<accession>A0AAU7Q4A2</accession>
<dbReference type="InterPro" id="IPR041854">
    <property type="entry name" value="BFD-like_2Fe2S-bd_dom_sf"/>
</dbReference>
<comment type="cofactor">
    <cofactor evidence="8">
        <name>[2Fe-2S] cluster</name>
        <dbReference type="ChEBI" id="CHEBI:190135"/>
    </cofactor>
</comment>
<feature type="binding site" evidence="10">
    <location>
        <position position="172"/>
    </location>
    <ligand>
        <name>[2Fe-2S] cluster</name>
        <dbReference type="ChEBI" id="CHEBI:190135"/>
    </ligand>
</feature>
<dbReference type="SUPFAM" id="SSF82649">
    <property type="entry name" value="SufE/NifU"/>
    <property type="match status" value="1"/>
</dbReference>
<feature type="binding site" evidence="10">
    <location>
        <position position="137"/>
    </location>
    <ligand>
        <name>[2Fe-2S] cluster</name>
        <dbReference type="ChEBI" id="CHEBI:190135"/>
    </ligand>
</feature>
<evidence type="ECO:0000256" key="2">
    <source>
        <dbReference type="ARBA" id="ARBA00015278"/>
    </source>
</evidence>
<dbReference type="InterPro" id="IPR007419">
    <property type="entry name" value="BFD-like_2Fe2S-bd_dom"/>
</dbReference>
<reference evidence="14" key="1">
    <citation type="submission" date="2024-06" db="EMBL/GenBank/DDBJ databases">
        <authorList>
            <person name="Coelho C."/>
            <person name="Bento M."/>
            <person name="Garcia E."/>
            <person name="Camelo A."/>
            <person name="Brandao I."/>
            <person name="Espirito Santo C."/>
            <person name="Trovao J."/>
            <person name="Verissimo A."/>
            <person name="Costa J."/>
            <person name="Tiago I."/>
        </authorList>
    </citation>
    <scope>NUCLEOTIDE SEQUENCE</scope>
    <source>
        <strain evidence="14">KWT182</strain>
    </source>
</reference>
<keyword evidence="5 10" id="KW-0408">Iron</keyword>
<dbReference type="Pfam" id="PF01592">
    <property type="entry name" value="NifU_N"/>
    <property type="match status" value="1"/>
</dbReference>
<evidence type="ECO:0000256" key="9">
    <source>
        <dbReference type="PIRNR" id="PIRNR000375"/>
    </source>
</evidence>
<dbReference type="CDD" id="cd06664">
    <property type="entry name" value="IscU_like"/>
    <property type="match status" value="1"/>
</dbReference>
<evidence type="ECO:0000256" key="7">
    <source>
        <dbReference type="ARBA" id="ARBA00023231"/>
    </source>
</evidence>
<comment type="cofactor">
    <cofactor evidence="10">
        <name>Fe cation</name>
        <dbReference type="ChEBI" id="CHEBI:24875"/>
    </cofactor>
    <text evidence="10">Binds 1 Fe cation per subunit.</text>
</comment>
<dbReference type="GO" id="GO:0016226">
    <property type="term" value="P:iron-sulfur cluster assembly"/>
    <property type="evidence" value="ECO:0007669"/>
    <property type="project" value="InterPro"/>
</dbReference>
<keyword evidence="6 10" id="KW-0411">Iron-sulfur</keyword>
<dbReference type="InterPro" id="IPR016217">
    <property type="entry name" value="N_fixation_NifU"/>
</dbReference>
<evidence type="ECO:0000313" key="14">
    <source>
        <dbReference type="EMBL" id="XBS67959.1"/>
    </source>
</evidence>
<dbReference type="EMBL" id="CP157947">
    <property type="protein sequence ID" value="XBS67959.1"/>
    <property type="molecule type" value="Genomic_DNA"/>
</dbReference>
<dbReference type="GO" id="GO:0051537">
    <property type="term" value="F:2 iron, 2 sulfur cluster binding"/>
    <property type="evidence" value="ECO:0007669"/>
    <property type="project" value="UniProtKB-KW"/>
</dbReference>
<dbReference type="InterPro" id="IPR002871">
    <property type="entry name" value="NIF_FeS_clus_asmbl_NifU_N"/>
</dbReference>
<feature type="binding site" evidence="10">
    <location>
        <position position="175"/>
    </location>
    <ligand>
        <name>[2Fe-2S] cluster</name>
        <dbReference type="ChEBI" id="CHEBI:190135"/>
    </ligand>
</feature>
<feature type="binding site" evidence="10">
    <location>
        <position position="62"/>
    </location>
    <ligand>
        <name>Fe cation</name>
        <dbReference type="ChEBI" id="CHEBI:24875"/>
    </ligand>
</feature>
<keyword evidence="4 10" id="KW-0479">Metal-binding</keyword>
<comment type="function">
    <text evidence="9">May be involved in the formation or repair of [Fe-S] clusters present in iron-sulfur proteins.</text>
</comment>
<name>A0AAU7Q4A2_9GAMM</name>
<keyword evidence="3 10" id="KW-0001">2Fe-2S</keyword>
<dbReference type="Pfam" id="PF04324">
    <property type="entry name" value="Fer2_BFD"/>
    <property type="match status" value="1"/>
</dbReference>
<sequence>MWNYSEKVKDHFFHPRNAKVVDQANAIGDVGSISCGDALRLMLRVDPATEVIEDAGFQTFGCGSAIASSSALTELIIGRTLTEAAQLTNKQIADYLDGLPPEKMHCSVMGQEALRAAIARFRGEAPAADHEEGALICKCFGVDEGHIRRAVMENGLTTLEDVINYTKAGGGCTSCHEKIEQTLSDILSRQSVAAKAPAVPRDKNWLAVEEVIAGLRPHIQADGGDMQLLEVSDKQVTVSLSGSCSGCMMTDMTLAWLQQKLIERLGRFMHVVADAATTSTRAAY</sequence>
<evidence type="ECO:0000256" key="6">
    <source>
        <dbReference type="ARBA" id="ARBA00023014"/>
    </source>
</evidence>
<dbReference type="Gene3D" id="1.10.10.1100">
    <property type="entry name" value="BFD-like [2Fe-2S]-binding domain"/>
    <property type="match status" value="1"/>
</dbReference>
<evidence type="ECO:0000259" key="13">
    <source>
        <dbReference type="Pfam" id="PF04324"/>
    </source>
</evidence>
<dbReference type="GO" id="GO:0005506">
    <property type="term" value="F:iron ion binding"/>
    <property type="evidence" value="ECO:0007669"/>
    <property type="project" value="InterPro"/>
</dbReference>
<dbReference type="InterPro" id="IPR001075">
    <property type="entry name" value="NIF_FeS_clus_asmbl_NifU_C"/>
</dbReference>
<evidence type="ECO:0000256" key="5">
    <source>
        <dbReference type="ARBA" id="ARBA00023004"/>
    </source>
</evidence>
<evidence type="ECO:0000256" key="10">
    <source>
        <dbReference type="PIRSR" id="PIRSR000375-1"/>
    </source>
</evidence>
<gene>
    <name evidence="14" type="primary">nifU</name>
    <name evidence="14" type="ORF">ABK905_13710</name>
</gene>
<dbReference type="CDD" id="cd19947">
    <property type="entry name" value="NifU_Fer2_BFD-like"/>
    <property type="match status" value="1"/>
</dbReference>
<dbReference type="Gene3D" id="3.90.1010.10">
    <property type="match status" value="1"/>
</dbReference>
<dbReference type="InterPro" id="IPR034904">
    <property type="entry name" value="FSCA_dom_sf"/>
</dbReference>
<evidence type="ECO:0000256" key="8">
    <source>
        <dbReference type="ARBA" id="ARBA00034078"/>
    </source>
</evidence>
<keyword evidence="7 9" id="KW-0535">Nitrogen fixation</keyword>
<comment type="cofactor">
    <cofactor evidence="10">
        <name>[2Fe-2S] cluster</name>
        <dbReference type="ChEBI" id="CHEBI:190135"/>
    </cofactor>
    <text evidence="10">Binds 1 [2Fe-2S] cluster per subunit.</text>
</comment>
<dbReference type="InterPro" id="IPR010238">
    <property type="entry name" value="NIF_FeS_clus_asmbl_NifU"/>
</dbReference>
<dbReference type="PIRSF" id="PIRSF000375">
    <property type="entry name" value="NifU"/>
    <property type="match status" value="1"/>
</dbReference>
<feature type="binding site" evidence="10">
    <location>
        <position position="139"/>
    </location>
    <ligand>
        <name>[2Fe-2S] cluster</name>
        <dbReference type="ChEBI" id="CHEBI:190135"/>
    </ligand>
</feature>
<organism evidence="14">
    <name type="scientific">Acerihabitans sp. KWT182</name>
    <dbReference type="NCBI Taxonomy" id="3157919"/>
    <lineage>
        <taxon>Bacteria</taxon>
        <taxon>Pseudomonadati</taxon>
        <taxon>Pseudomonadota</taxon>
        <taxon>Gammaproteobacteria</taxon>
        <taxon>Enterobacterales</taxon>
        <taxon>Pectobacteriaceae</taxon>
        <taxon>Acerihabitans</taxon>
    </lineage>
</organism>
<dbReference type="Pfam" id="PF01106">
    <property type="entry name" value="NifU"/>
    <property type="match status" value="1"/>
</dbReference>
<evidence type="ECO:0000256" key="4">
    <source>
        <dbReference type="ARBA" id="ARBA00022723"/>
    </source>
</evidence>
<evidence type="ECO:0000259" key="11">
    <source>
        <dbReference type="Pfam" id="PF01106"/>
    </source>
</evidence>
<feature type="binding site" evidence="10">
    <location>
        <position position="35"/>
    </location>
    <ligand>
        <name>Fe cation</name>
        <dbReference type="ChEBI" id="CHEBI:24875"/>
    </ligand>
</feature>
<evidence type="ECO:0000256" key="1">
    <source>
        <dbReference type="ARBA" id="ARBA00006420"/>
    </source>
</evidence>
<comment type="similarity">
    <text evidence="1 9">Belongs to the NifU family.</text>
</comment>
<dbReference type="Gene3D" id="3.30.300.130">
    <property type="entry name" value="Fe-S cluster assembly (FSCA)"/>
    <property type="match status" value="1"/>
</dbReference>
<proteinExistence type="inferred from homology"/>